<accession>Q2TAW8</accession>
<proteinExistence type="evidence at transcript level"/>
<organism evidence="1">
    <name type="scientific">Mus musculus</name>
    <name type="common">Mouse</name>
    <dbReference type="NCBI Taxonomy" id="10090"/>
    <lineage>
        <taxon>Eukaryota</taxon>
        <taxon>Metazoa</taxon>
        <taxon>Chordata</taxon>
        <taxon>Craniata</taxon>
        <taxon>Vertebrata</taxon>
        <taxon>Euteleostomi</taxon>
        <taxon>Mammalia</taxon>
        <taxon>Eutheria</taxon>
        <taxon>Euarchontoglires</taxon>
        <taxon>Glires</taxon>
        <taxon>Rodentia</taxon>
        <taxon>Myomorpha</taxon>
        <taxon>Muroidea</taxon>
        <taxon>Muridae</taxon>
        <taxon>Murinae</taxon>
        <taxon>Mus</taxon>
        <taxon>Mus</taxon>
    </lineage>
</organism>
<dbReference type="AlphaFoldDB" id="Q2TAW8"/>
<dbReference type="MGI" id="MGI:2443699">
    <property type="gene designation" value="Fubp3"/>
</dbReference>
<dbReference type="PeptideAtlas" id="Q2TAW8"/>
<sequence length="34" mass="3775">MAWAEYYRQQAAFYGQTLGQAQAHSQVCSQSPAP</sequence>
<gene>
    <name evidence="1 2" type="primary">Fubp3</name>
</gene>
<evidence type="ECO:0000313" key="1">
    <source>
        <dbReference type="EMBL" id="AAI10695.1"/>
    </source>
</evidence>
<dbReference type="EMBL" id="BC110694">
    <property type="protein sequence ID" value="AAI10695.1"/>
    <property type="molecule type" value="mRNA"/>
</dbReference>
<dbReference type="AGR" id="MGI:2443699"/>
<evidence type="ECO:0000313" key="2">
    <source>
        <dbReference type="MGI" id="MGI:2443699"/>
    </source>
</evidence>
<reference evidence="1" key="1">
    <citation type="journal article" date="2004" name="Genome Res.">
        <title>The status, quality, and expansion of the NIH full-length cDNA project: the Mammalian Gene Collection (MGC).</title>
        <authorList>
            <consortium name="The MGC Project Team"/>
            <person name="Gerhard D.S."/>
            <person name="Wagner L."/>
            <person name="Feingold E.A."/>
            <person name="Shenmen C.M."/>
            <person name="Grouse L.H."/>
            <person name="Schuler G."/>
            <person name="Klein S.L."/>
            <person name="Old S."/>
            <person name="Rasooly R."/>
            <person name="Good P."/>
            <person name="Guyer M."/>
            <person name="Peck A.M."/>
            <person name="Derge J.G."/>
            <person name="Lipman D."/>
            <person name="Collins F.S."/>
            <person name="Jang W."/>
            <person name="Sherry S."/>
            <person name="Feolo M."/>
            <person name="Misquitta L."/>
            <person name="Lee E."/>
            <person name="Rotmistrovsky K."/>
            <person name="Greenhut S.F."/>
            <person name="Schaefer C.F."/>
            <person name="Buetow K."/>
            <person name="Bonner T.I."/>
            <person name="Haussler D."/>
            <person name="Kent J."/>
            <person name="Kiekhaus M."/>
            <person name="Furey T."/>
            <person name="Brent M."/>
            <person name="Prange C."/>
            <person name="Schreiber K."/>
            <person name="Shapiro N."/>
            <person name="Bhat N.K."/>
            <person name="Hopkins R.F."/>
            <person name="Hsie F."/>
            <person name="Driscoll T."/>
            <person name="Soares M.B."/>
            <person name="Casavant T.L."/>
            <person name="Scheetz T.E."/>
            <person name="Brown-stein M.J."/>
            <person name="Usdin T.B."/>
            <person name="Toshiyuki S."/>
            <person name="Carninci P."/>
            <person name="Piao Y."/>
            <person name="Dudekula D.B."/>
            <person name="Ko M.S."/>
            <person name="Kawakami K."/>
            <person name="Suzuki Y."/>
            <person name="Sugano S."/>
            <person name="Gruber C.E."/>
            <person name="Smith M.R."/>
            <person name="Simmons B."/>
            <person name="Moore T."/>
            <person name="Waterman R."/>
            <person name="Johnson S.L."/>
            <person name="Ruan Y."/>
            <person name="Wei C.L."/>
            <person name="Mathavan S."/>
            <person name="Gunaratne P.H."/>
            <person name="Wu J."/>
            <person name="Garcia A.M."/>
            <person name="Hulyk S.W."/>
            <person name="Fuh E."/>
            <person name="Yuan Y."/>
            <person name="Sneed A."/>
            <person name="Kowis C."/>
            <person name="Hodgson A."/>
            <person name="Muzny D.M."/>
            <person name="McPherson J."/>
            <person name="Gibbs R.A."/>
            <person name="Fahey J."/>
            <person name="Helton E."/>
            <person name="Ketteman M."/>
            <person name="Madan A."/>
            <person name="Rodrigues S."/>
            <person name="Sanchez A."/>
            <person name="Whiting M."/>
            <person name="Madari A."/>
            <person name="Young A.C."/>
            <person name="Wetherby K.D."/>
            <person name="Granite S.J."/>
            <person name="Kwong P.N."/>
            <person name="Brinkley C.P."/>
            <person name="Pearson R.L."/>
            <person name="Bouffard G.G."/>
            <person name="Blakesly R.W."/>
            <person name="Green E.D."/>
            <person name="Dickson M.C."/>
            <person name="Rodriguez A.C."/>
            <person name="Grimwood J."/>
            <person name="Schmutz J."/>
            <person name="Myers R.M."/>
            <person name="Butterfield Y.S."/>
            <person name="Griffith M."/>
            <person name="Griffith O.L."/>
            <person name="Krzywinski M.I."/>
            <person name="Liao N."/>
            <person name="Morin R."/>
            <person name="Morrin R."/>
            <person name="Palmquist D."/>
            <person name="Petrescu A.S."/>
            <person name="Skalska U."/>
            <person name="Smailus D.E."/>
            <person name="Stott J.M."/>
            <person name="Schnerch A."/>
            <person name="Schein J.E."/>
            <person name="Jones S.J."/>
            <person name="Holt R.A."/>
            <person name="Baross A."/>
            <person name="Marra M.A."/>
            <person name="Clifton S."/>
            <person name="Makowski K.A."/>
            <person name="Bosak S."/>
            <person name="Malek J."/>
        </authorList>
    </citation>
    <scope>NUCLEOTIDE SEQUENCE [LARGE SCALE MRNA]</scope>
    <source>
        <strain evidence="1">FVB/N</strain>
        <tissue evidence="1">Colon</tissue>
    </source>
</reference>
<name>Q2TAW8_MOUSE</name>
<protein>
    <submittedName>
        <fullName evidence="1">Fubp3 protein</fullName>
    </submittedName>
</protein>